<reference evidence="2" key="2">
    <citation type="submission" date="2025-09" db="UniProtKB">
        <authorList>
            <consortium name="Ensembl"/>
        </authorList>
    </citation>
    <scope>IDENTIFICATION</scope>
</reference>
<dbReference type="AlphaFoldDB" id="A0A8B9EFQ8"/>
<feature type="compositionally biased region" description="Low complexity" evidence="1">
    <location>
        <begin position="56"/>
        <end position="66"/>
    </location>
</feature>
<dbReference type="Ensembl" id="ENSACDT00005025123.1">
    <property type="protein sequence ID" value="ENSACDP00005021003.1"/>
    <property type="gene ID" value="ENSACDG00005015219.1"/>
</dbReference>
<protein>
    <submittedName>
        <fullName evidence="2">Uncharacterized protein</fullName>
    </submittedName>
</protein>
<proteinExistence type="predicted"/>
<feature type="region of interest" description="Disordered" evidence="1">
    <location>
        <begin position="1"/>
        <end position="122"/>
    </location>
</feature>
<keyword evidence="3" id="KW-1185">Reference proteome</keyword>
<evidence type="ECO:0000313" key="2">
    <source>
        <dbReference type="Ensembl" id="ENSACDP00005021003.1"/>
    </source>
</evidence>
<evidence type="ECO:0000313" key="3">
    <source>
        <dbReference type="Proteomes" id="UP000694521"/>
    </source>
</evidence>
<reference evidence="2" key="1">
    <citation type="submission" date="2025-08" db="UniProtKB">
        <authorList>
            <consortium name="Ensembl"/>
        </authorList>
    </citation>
    <scope>IDENTIFICATION</scope>
</reference>
<feature type="compositionally biased region" description="Polar residues" evidence="1">
    <location>
        <begin position="74"/>
        <end position="85"/>
    </location>
</feature>
<name>A0A8B9EFQ8_ANSCY</name>
<feature type="compositionally biased region" description="Low complexity" evidence="1">
    <location>
        <begin position="88"/>
        <end position="100"/>
    </location>
</feature>
<dbReference type="Proteomes" id="UP000694521">
    <property type="component" value="Unplaced"/>
</dbReference>
<evidence type="ECO:0000256" key="1">
    <source>
        <dbReference type="SAM" id="MobiDB-lite"/>
    </source>
</evidence>
<organism evidence="2 3">
    <name type="scientific">Anser cygnoides</name>
    <name type="common">Swan goose</name>
    <dbReference type="NCBI Taxonomy" id="8845"/>
    <lineage>
        <taxon>Eukaryota</taxon>
        <taxon>Metazoa</taxon>
        <taxon>Chordata</taxon>
        <taxon>Craniata</taxon>
        <taxon>Vertebrata</taxon>
        <taxon>Euteleostomi</taxon>
        <taxon>Archelosauria</taxon>
        <taxon>Archosauria</taxon>
        <taxon>Dinosauria</taxon>
        <taxon>Saurischia</taxon>
        <taxon>Theropoda</taxon>
        <taxon>Coelurosauria</taxon>
        <taxon>Aves</taxon>
        <taxon>Neognathae</taxon>
        <taxon>Galloanserae</taxon>
        <taxon>Anseriformes</taxon>
        <taxon>Anatidae</taxon>
        <taxon>Anserinae</taxon>
        <taxon>Anser</taxon>
    </lineage>
</organism>
<accession>A0A8B9EFQ8</accession>
<feature type="compositionally biased region" description="Low complexity" evidence="1">
    <location>
        <begin position="1"/>
        <end position="21"/>
    </location>
</feature>
<sequence length="122" mass="12778">SRHSLPQPSSSEPSRQSGLPSQRQRRWMHSPLPQGTCSGGQVAAGSRGPQTEGHSSEPSGQSASPSQRHKAATQLESLQAKSWGSQVAAGGHPASSAPSSQSLPFWPHFETPSPILRLPAPS</sequence>